<feature type="transmembrane region" description="Helical" evidence="9">
    <location>
        <begin position="247"/>
        <end position="270"/>
    </location>
</feature>
<dbReference type="Pfam" id="PF06775">
    <property type="entry name" value="Seipin"/>
    <property type="match status" value="1"/>
</dbReference>
<dbReference type="GO" id="GO:0140042">
    <property type="term" value="P:lipid droplet formation"/>
    <property type="evidence" value="ECO:0007669"/>
    <property type="project" value="UniProtKB-ARBA"/>
</dbReference>
<evidence type="ECO:0000256" key="1">
    <source>
        <dbReference type="ARBA" id="ARBA00004477"/>
    </source>
</evidence>
<evidence type="ECO:0000256" key="5">
    <source>
        <dbReference type="ARBA" id="ARBA00022989"/>
    </source>
</evidence>
<dbReference type="AlphaFoldDB" id="A0AAN9TRI8"/>
<keyword evidence="4" id="KW-0256">Endoplasmic reticulum</keyword>
<organism evidence="10 11">
    <name type="scientific">Parthenolecanium corni</name>
    <dbReference type="NCBI Taxonomy" id="536013"/>
    <lineage>
        <taxon>Eukaryota</taxon>
        <taxon>Metazoa</taxon>
        <taxon>Ecdysozoa</taxon>
        <taxon>Arthropoda</taxon>
        <taxon>Hexapoda</taxon>
        <taxon>Insecta</taxon>
        <taxon>Pterygota</taxon>
        <taxon>Neoptera</taxon>
        <taxon>Paraneoptera</taxon>
        <taxon>Hemiptera</taxon>
        <taxon>Sternorrhyncha</taxon>
        <taxon>Coccoidea</taxon>
        <taxon>Coccidae</taxon>
        <taxon>Parthenolecanium</taxon>
    </lineage>
</organism>
<evidence type="ECO:0000256" key="2">
    <source>
        <dbReference type="ARBA" id="ARBA00022064"/>
    </source>
</evidence>
<keyword evidence="3 9" id="KW-0812">Transmembrane</keyword>
<protein>
    <recommendedName>
        <fullName evidence="2">Seipin</fullName>
    </recommendedName>
</protein>
<dbReference type="Proteomes" id="UP001367676">
    <property type="component" value="Unassembled WGS sequence"/>
</dbReference>
<evidence type="ECO:0000256" key="9">
    <source>
        <dbReference type="SAM" id="Phobius"/>
    </source>
</evidence>
<comment type="caution">
    <text evidence="10">The sequence shown here is derived from an EMBL/GenBank/DDBJ whole genome shotgun (WGS) entry which is preliminary data.</text>
</comment>
<evidence type="ECO:0000256" key="7">
    <source>
        <dbReference type="ARBA" id="ARBA00023136"/>
    </source>
</evidence>
<comment type="subcellular location">
    <subcellularLocation>
        <location evidence="1">Endoplasmic reticulum membrane</location>
        <topology evidence="1">Multi-pass membrane protein</topology>
    </subcellularLocation>
</comment>
<dbReference type="GO" id="GO:0006629">
    <property type="term" value="P:lipid metabolic process"/>
    <property type="evidence" value="ECO:0007669"/>
    <property type="project" value="UniProtKB-KW"/>
</dbReference>
<feature type="transmembrane region" description="Helical" evidence="9">
    <location>
        <begin position="6"/>
        <end position="26"/>
    </location>
</feature>
<evidence type="ECO:0000313" key="10">
    <source>
        <dbReference type="EMBL" id="KAK7580396.1"/>
    </source>
</evidence>
<dbReference type="EMBL" id="JBBCAQ010000034">
    <property type="protein sequence ID" value="KAK7580396.1"/>
    <property type="molecule type" value="Genomic_DNA"/>
</dbReference>
<evidence type="ECO:0000313" key="11">
    <source>
        <dbReference type="Proteomes" id="UP001367676"/>
    </source>
</evidence>
<reference evidence="10 11" key="1">
    <citation type="submission" date="2024-03" db="EMBL/GenBank/DDBJ databases">
        <title>Adaptation during the transition from Ophiocordyceps entomopathogen to insect associate is accompanied by gene loss and intensified selection.</title>
        <authorList>
            <person name="Ward C.M."/>
            <person name="Onetto C.A."/>
            <person name="Borneman A.R."/>
        </authorList>
    </citation>
    <scope>NUCLEOTIDE SEQUENCE [LARGE SCALE GENOMIC DNA]</scope>
    <source>
        <strain evidence="10">AWRI1</strain>
        <tissue evidence="10">Single Adult Female</tissue>
    </source>
</reference>
<keyword evidence="6" id="KW-0443">Lipid metabolism</keyword>
<accession>A0AAN9TRI8</accession>
<keyword evidence="7 9" id="KW-0472">Membrane</keyword>
<feature type="transmembrane region" description="Helical" evidence="9">
    <location>
        <begin position="47"/>
        <end position="75"/>
    </location>
</feature>
<dbReference type="PANTHER" id="PTHR21212">
    <property type="entry name" value="BERNARDINELLI-SEIP CONGENITAL LIPODYSTROPHY 2 HOMOLOG BSCL2 PROTEIN"/>
    <property type="match status" value="1"/>
</dbReference>
<evidence type="ECO:0000256" key="8">
    <source>
        <dbReference type="SAM" id="MobiDB-lite"/>
    </source>
</evidence>
<name>A0AAN9TRI8_9HEMI</name>
<dbReference type="GO" id="GO:0005789">
    <property type="term" value="C:endoplasmic reticulum membrane"/>
    <property type="evidence" value="ECO:0007669"/>
    <property type="project" value="UniProtKB-SubCell"/>
</dbReference>
<dbReference type="InterPro" id="IPR009617">
    <property type="entry name" value="Seipin"/>
</dbReference>
<keyword evidence="11" id="KW-1185">Reference proteome</keyword>
<dbReference type="PANTHER" id="PTHR21212:SF0">
    <property type="entry name" value="SEIPIN"/>
    <property type="match status" value="1"/>
</dbReference>
<evidence type="ECO:0000256" key="4">
    <source>
        <dbReference type="ARBA" id="ARBA00022824"/>
    </source>
</evidence>
<sequence length="324" mass="37385">MLMCFLFTVYAVYMMGLKMWVRRAFMRRITVGKQSVKRIVDNSMEQAFHGGMFSLIMTSLVWISIFLYVAFYYAYVPAPSYVRPIHLQIKPCEESKNECVFPSAYVRLTRRHQLLMMGQQYKFFVQLEMPESPVNKDLGMFMVCVQLKDKHGVLSSQSCRSNMLHYRSDLLHKLKLLLFSPLYIFGSREEKQSLIFELYSDFVEDQKHPVTDIYVEVQARNIEIYSASLQINAHLVGLRYLMYHWPITSAITGISFNLCVIFFTLSLSFYNNFFVDSGASSSASPEKVAKIPDVQETSETVGKTEDVIVKAEPNSDPSEDDEKA</sequence>
<proteinExistence type="predicted"/>
<evidence type="ECO:0000256" key="3">
    <source>
        <dbReference type="ARBA" id="ARBA00022692"/>
    </source>
</evidence>
<dbReference type="CDD" id="cd23995">
    <property type="entry name" value="Seipin_BSCL2_like"/>
    <property type="match status" value="1"/>
</dbReference>
<evidence type="ECO:0000256" key="6">
    <source>
        <dbReference type="ARBA" id="ARBA00023098"/>
    </source>
</evidence>
<feature type="region of interest" description="Disordered" evidence="8">
    <location>
        <begin position="280"/>
        <end position="324"/>
    </location>
</feature>
<gene>
    <name evidence="10" type="ORF">V9T40_001025</name>
</gene>
<keyword evidence="5 9" id="KW-1133">Transmembrane helix</keyword>